<gene>
    <name evidence="10" type="ORF">SGQ83_08045</name>
</gene>
<dbReference type="Pfam" id="PF12698">
    <property type="entry name" value="ABC2_membrane_3"/>
    <property type="match status" value="1"/>
</dbReference>
<keyword evidence="5 8" id="KW-0812">Transmembrane</keyword>
<keyword evidence="11" id="KW-1185">Reference proteome</keyword>
<reference evidence="10 11" key="1">
    <citation type="submission" date="2023-11" db="EMBL/GenBank/DDBJ databases">
        <title>Unpublished Manusciprt.</title>
        <authorList>
            <person name="Saticioglu I.B."/>
            <person name="Ay H."/>
            <person name="Ajmi N."/>
            <person name="Altun S."/>
            <person name="Duman M."/>
        </authorList>
    </citation>
    <scope>NUCLEOTIDE SEQUENCE [LARGE SCALE GENOMIC DNA]</scope>
    <source>
        <strain evidence="10 11">Fl-318</strain>
    </source>
</reference>
<protein>
    <submittedName>
        <fullName evidence="10">ABC transporter permease</fullName>
    </submittedName>
</protein>
<name>A0ABU4R9N2_9FLAO</name>
<dbReference type="InterPro" id="IPR013525">
    <property type="entry name" value="ABC2_TM"/>
</dbReference>
<evidence type="ECO:0000256" key="2">
    <source>
        <dbReference type="ARBA" id="ARBA00007783"/>
    </source>
</evidence>
<dbReference type="InterPro" id="IPR051449">
    <property type="entry name" value="ABC-2_transporter_component"/>
</dbReference>
<evidence type="ECO:0000256" key="4">
    <source>
        <dbReference type="ARBA" id="ARBA00022475"/>
    </source>
</evidence>
<evidence type="ECO:0000313" key="10">
    <source>
        <dbReference type="EMBL" id="MDX6189292.1"/>
    </source>
</evidence>
<feature type="transmembrane region" description="Helical" evidence="8">
    <location>
        <begin position="21"/>
        <end position="40"/>
    </location>
</feature>
<feature type="transmembrane region" description="Helical" evidence="8">
    <location>
        <begin position="180"/>
        <end position="204"/>
    </location>
</feature>
<feature type="transmembrane region" description="Helical" evidence="8">
    <location>
        <begin position="291"/>
        <end position="310"/>
    </location>
</feature>
<sequence length="374" mass="41838">MKVLGFILQKEFRQIFRDKTILAMMFAMPIIQLIIMPLAANFEVKNVNVAYVDNDHSSYSLKLINKIAASGYFKIAGSPSSYREGLKMIEDGDADLVLEIPAGFERNLVREGSQKVNLSVDAINGTKSSLGGGYLMAVIADFNSSLAINFKSPQGTAQAQRASIEIDSSNWYNPRAEYKYYMVPGILVLLLTLIGGFITALNIVREKEIGTIEQINVTPIKKWEFILGKLIPFWIVGMIVFTVGLVVMYVIYGIFPKGSLLVLYLFAAVYLIALLGLGLLISTFADTQLQAMFIAFFFMMIFMLMSGFFTSTDSMPDWAKQISNFTPVTHFISVVRLIVLKGSRFSEVKNELFYLIGFAFLLNGLAIYNYRKTS</sequence>
<comment type="similarity">
    <text evidence="2">Belongs to the ABC-2 integral membrane protein family.</text>
</comment>
<dbReference type="InterPro" id="IPR047817">
    <property type="entry name" value="ABC2_TM_bact-type"/>
</dbReference>
<keyword evidence="4" id="KW-1003">Cell membrane</keyword>
<accession>A0ABU4R9N2</accession>
<feature type="transmembrane region" description="Helical" evidence="8">
    <location>
        <begin position="352"/>
        <end position="370"/>
    </location>
</feature>
<organism evidence="10 11">
    <name type="scientific">Flavobacterium cupriresistens</name>
    <dbReference type="NCBI Taxonomy" id="2893885"/>
    <lineage>
        <taxon>Bacteria</taxon>
        <taxon>Pseudomonadati</taxon>
        <taxon>Bacteroidota</taxon>
        <taxon>Flavobacteriia</taxon>
        <taxon>Flavobacteriales</taxon>
        <taxon>Flavobacteriaceae</taxon>
        <taxon>Flavobacterium</taxon>
    </lineage>
</organism>
<evidence type="ECO:0000259" key="9">
    <source>
        <dbReference type="PROSITE" id="PS51012"/>
    </source>
</evidence>
<evidence type="ECO:0000256" key="5">
    <source>
        <dbReference type="ARBA" id="ARBA00022692"/>
    </source>
</evidence>
<evidence type="ECO:0000256" key="8">
    <source>
        <dbReference type="SAM" id="Phobius"/>
    </source>
</evidence>
<dbReference type="RefSeq" id="WP_230002001.1">
    <property type="nucleotide sequence ID" value="NZ_CP087134.1"/>
</dbReference>
<dbReference type="PROSITE" id="PS51012">
    <property type="entry name" value="ABC_TM2"/>
    <property type="match status" value="1"/>
</dbReference>
<evidence type="ECO:0000256" key="3">
    <source>
        <dbReference type="ARBA" id="ARBA00022448"/>
    </source>
</evidence>
<evidence type="ECO:0000256" key="1">
    <source>
        <dbReference type="ARBA" id="ARBA00004651"/>
    </source>
</evidence>
<dbReference type="Proteomes" id="UP001273350">
    <property type="component" value="Unassembled WGS sequence"/>
</dbReference>
<dbReference type="PANTHER" id="PTHR30294">
    <property type="entry name" value="MEMBRANE COMPONENT OF ABC TRANSPORTER YHHJ-RELATED"/>
    <property type="match status" value="1"/>
</dbReference>
<comment type="caution">
    <text evidence="10">The sequence shown here is derived from an EMBL/GenBank/DDBJ whole genome shotgun (WGS) entry which is preliminary data.</text>
</comment>
<dbReference type="Gene3D" id="3.40.1710.10">
    <property type="entry name" value="abc type-2 transporter like domain"/>
    <property type="match status" value="1"/>
</dbReference>
<feature type="transmembrane region" description="Helical" evidence="8">
    <location>
        <begin position="231"/>
        <end position="255"/>
    </location>
</feature>
<evidence type="ECO:0000256" key="6">
    <source>
        <dbReference type="ARBA" id="ARBA00022989"/>
    </source>
</evidence>
<feature type="domain" description="ABC transmembrane type-2" evidence="9">
    <location>
        <begin position="132"/>
        <end position="373"/>
    </location>
</feature>
<proteinExistence type="inferred from homology"/>
<dbReference type="PANTHER" id="PTHR30294:SF29">
    <property type="entry name" value="MULTIDRUG ABC TRANSPORTER PERMEASE YBHS-RELATED"/>
    <property type="match status" value="1"/>
</dbReference>
<evidence type="ECO:0000313" key="11">
    <source>
        <dbReference type="Proteomes" id="UP001273350"/>
    </source>
</evidence>
<comment type="subcellular location">
    <subcellularLocation>
        <location evidence="1">Cell membrane</location>
        <topology evidence="1">Multi-pass membrane protein</topology>
    </subcellularLocation>
</comment>
<feature type="transmembrane region" description="Helical" evidence="8">
    <location>
        <begin position="261"/>
        <end position="284"/>
    </location>
</feature>
<keyword evidence="7 8" id="KW-0472">Membrane</keyword>
<keyword evidence="3" id="KW-0813">Transport</keyword>
<keyword evidence="6 8" id="KW-1133">Transmembrane helix</keyword>
<dbReference type="EMBL" id="JAWXVI010000004">
    <property type="protein sequence ID" value="MDX6189292.1"/>
    <property type="molecule type" value="Genomic_DNA"/>
</dbReference>
<evidence type="ECO:0000256" key="7">
    <source>
        <dbReference type="ARBA" id="ARBA00023136"/>
    </source>
</evidence>